<dbReference type="SUPFAM" id="SSF52540">
    <property type="entry name" value="P-loop containing nucleoside triphosphate hydrolases"/>
    <property type="match status" value="1"/>
</dbReference>
<organism evidence="2 3">
    <name type="scientific">Uabimicrobium amorphum</name>
    <dbReference type="NCBI Taxonomy" id="2596890"/>
    <lineage>
        <taxon>Bacteria</taxon>
        <taxon>Pseudomonadati</taxon>
        <taxon>Planctomycetota</taxon>
        <taxon>Candidatus Uabimicrobiia</taxon>
        <taxon>Candidatus Uabimicrobiales</taxon>
        <taxon>Candidatus Uabimicrobiaceae</taxon>
        <taxon>Candidatus Uabimicrobium</taxon>
    </lineage>
</organism>
<keyword evidence="1" id="KW-0472">Membrane</keyword>
<sequence length="344" mass="40689">MELYLHIGLHKTGSSAIQTFLTRNRLKLFEHGWLYPDIALHGNAHHFLAAPYREKSHQPRNWDGRKRLFDLKKLMAKCPRKKVLLSSEFFCGIQNVELLKNDLQKIGFTSIKIIIYLRRQDEVLESSYNQVIKVQNDIHKFRVHFQKMNWLLFLKKWEEQFSPENLIVRTYQKQNIVDSFLKIIDLQDIEWQKEQEQVNVSLDLDLLEVKRLANVAGYPLKPPLLNKINTVFSSYPKEKLLSIEQRNEIINHFSASNKQVAQNYLQRENLFDEEFSEENYQVFEELKLEKVVLILLRILQDSERAGRKRLNNRIKKGNRLLLLCGIVIFLQAVAISYLFIKVGL</sequence>
<gene>
    <name evidence="2" type="ORF">UABAM_05908</name>
</gene>
<keyword evidence="1" id="KW-1133">Transmembrane helix</keyword>
<evidence type="ECO:0000313" key="3">
    <source>
        <dbReference type="Proteomes" id="UP000326354"/>
    </source>
</evidence>
<protein>
    <recommendedName>
        <fullName evidence="4">Sulfotransferase domain-containing protein</fullName>
    </recommendedName>
</protein>
<evidence type="ECO:0000313" key="2">
    <source>
        <dbReference type="EMBL" id="BBM87496.1"/>
    </source>
</evidence>
<proteinExistence type="predicted"/>
<dbReference type="OrthoDB" id="565403at2"/>
<evidence type="ECO:0008006" key="4">
    <source>
        <dbReference type="Google" id="ProtNLM"/>
    </source>
</evidence>
<evidence type="ECO:0000256" key="1">
    <source>
        <dbReference type="SAM" id="Phobius"/>
    </source>
</evidence>
<feature type="transmembrane region" description="Helical" evidence="1">
    <location>
        <begin position="320"/>
        <end position="340"/>
    </location>
</feature>
<reference evidence="2 3" key="1">
    <citation type="submission" date="2019-08" db="EMBL/GenBank/DDBJ databases">
        <title>Complete genome sequence of Candidatus Uab amorphum.</title>
        <authorList>
            <person name="Shiratori T."/>
            <person name="Suzuki S."/>
            <person name="Kakizawa Y."/>
            <person name="Ishida K."/>
        </authorList>
    </citation>
    <scope>NUCLEOTIDE SEQUENCE [LARGE SCALE GENOMIC DNA]</scope>
    <source>
        <strain evidence="2 3">SRT547</strain>
    </source>
</reference>
<accession>A0A5S9ITS6</accession>
<dbReference type="KEGG" id="uam:UABAM_05908"/>
<dbReference type="AlphaFoldDB" id="A0A5S9ITS6"/>
<dbReference type="Proteomes" id="UP000326354">
    <property type="component" value="Chromosome"/>
</dbReference>
<dbReference type="RefSeq" id="WP_151971513.1">
    <property type="nucleotide sequence ID" value="NZ_AP019860.1"/>
</dbReference>
<keyword evidence="1" id="KW-0812">Transmembrane</keyword>
<dbReference type="EMBL" id="AP019860">
    <property type="protein sequence ID" value="BBM87496.1"/>
    <property type="molecule type" value="Genomic_DNA"/>
</dbReference>
<name>A0A5S9ITS6_UABAM</name>
<keyword evidence="3" id="KW-1185">Reference proteome</keyword>
<dbReference type="InterPro" id="IPR027417">
    <property type="entry name" value="P-loop_NTPase"/>
</dbReference>
<dbReference type="Gene3D" id="3.40.50.300">
    <property type="entry name" value="P-loop containing nucleotide triphosphate hydrolases"/>
    <property type="match status" value="1"/>
</dbReference>